<comment type="subcellular location">
    <subcellularLocation>
        <location evidence="1">Cell membrane</location>
        <topology evidence="1">Multi-pass membrane protein</topology>
    </subcellularLocation>
</comment>
<evidence type="ECO:0000256" key="1">
    <source>
        <dbReference type="ARBA" id="ARBA00004651"/>
    </source>
</evidence>
<evidence type="ECO:0000256" key="7">
    <source>
        <dbReference type="SAM" id="Phobius"/>
    </source>
</evidence>
<comment type="similarity">
    <text evidence="2">Belongs to the EccD/Snm4 family.</text>
</comment>
<gene>
    <name evidence="9" type="ORF">FB388_6639</name>
</gene>
<dbReference type="Proteomes" id="UP000319818">
    <property type="component" value="Unassembled WGS sequence"/>
</dbReference>
<keyword evidence="10" id="KW-1185">Reference proteome</keyword>
<dbReference type="GO" id="GO:0005886">
    <property type="term" value="C:plasma membrane"/>
    <property type="evidence" value="ECO:0007669"/>
    <property type="project" value="UniProtKB-SubCell"/>
</dbReference>
<feature type="transmembrane region" description="Helical" evidence="7">
    <location>
        <begin position="204"/>
        <end position="225"/>
    </location>
</feature>
<feature type="domain" description="EccD-like transmembrane" evidence="8">
    <location>
        <begin position="119"/>
        <end position="460"/>
    </location>
</feature>
<dbReference type="Pfam" id="PF19053">
    <property type="entry name" value="EccD"/>
    <property type="match status" value="1"/>
</dbReference>
<evidence type="ECO:0000313" key="9">
    <source>
        <dbReference type="EMBL" id="TQM35211.1"/>
    </source>
</evidence>
<dbReference type="Gene3D" id="3.10.20.90">
    <property type="entry name" value="Phosphatidylinositol 3-kinase Catalytic Subunit, Chain A, domain 1"/>
    <property type="match status" value="1"/>
</dbReference>
<sequence>MLTAGQEAPFRAPYCRVTVLAPRATVDVALPADVPVAELVPMMLDLVGEPVFGVRPVPWRLAGAAGAPLPPGASLAELGVPDGELLRLVPDVPPPPPPVFDDPVDALASGAGGAAADGRRFAAAAVLVVAATAAVLLAMGPPGTAVVRAVVATLAAGAAVGLAARSARVEPDAHTHLAGSTAALAAVPFAAAAGWAALPGSSAAAQLLLATAAAGTVAAGAQIALRVVAPALVAVVVAAVPVGLGALVVLRFGSPPSSVAAAVGALAVAAGPLLPRVALRLSGLPRPLVPADSSELIDADRGPDILPPDEFAERSALARGYLAGLAGGCAALAVAGALPAAAAGGWAGPALACVIIAVLGLRARGFADPAPSRTLLGCAVVGLAGLAVLTAAHPEPLPRLVAIGVLLAATGLDLVAIGRSTQAGSPVSRRAIDLVDVVLVAVAVPLALAAMDLFRLVRGL</sequence>
<dbReference type="AlphaFoldDB" id="A0A543FN36"/>
<feature type="transmembrane region" description="Helical" evidence="7">
    <location>
        <begin position="232"/>
        <end position="253"/>
    </location>
</feature>
<dbReference type="EMBL" id="VFPH01000003">
    <property type="protein sequence ID" value="TQM35211.1"/>
    <property type="molecule type" value="Genomic_DNA"/>
</dbReference>
<feature type="transmembrane region" description="Helical" evidence="7">
    <location>
        <begin position="176"/>
        <end position="198"/>
    </location>
</feature>
<dbReference type="RefSeq" id="WP_142106586.1">
    <property type="nucleotide sequence ID" value="NZ_VFPH01000003.1"/>
</dbReference>
<name>A0A543FN36_9PSEU</name>
<proteinExistence type="inferred from homology"/>
<feature type="transmembrane region" description="Helical" evidence="7">
    <location>
        <begin position="431"/>
        <end position="451"/>
    </location>
</feature>
<keyword evidence="6 7" id="KW-0472">Membrane</keyword>
<keyword evidence="3" id="KW-1003">Cell membrane</keyword>
<reference evidence="9 10" key="1">
    <citation type="submission" date="2019-06" db="EMBL/GenBank/DDBJ databases">
        <title>Sequencing the genomes of 1000 actinobacteria strains.</title>
        <authorList>
            <person name="Klenk H.-P."/>
        </authorList>
    </citation>
    <scope>NUCLEOTIDE SEQUENCE [LARGE SCALE GENOMIC DNA]</scope>
    <source>
        <strain evidence="9 10">DSM 45511</strain>
    </source>
</reference>
<keyword evidence="4 7" id="KW-0812">Transmembrane</keyword>
<evidence type="ECO:0000256" key="5">
    <source>
        <dbReference type="ARBA" id="ARBA00022989"/>
    </source>
</evidence>
<dbReference type="OrthoDB" id="3579871at2"/>
<accession>A0A543FN36</accession>
<evidence type="ECO:0000259" key="8">
    <source>
        <dbReference type="Pfam" id="PF19053"/>
    </source>
</evidence>
<dbReference type="Pfam" id="PF08817">
    <property type="entry name" value="YukD"/>
    <property type="match status" value="1"/>
</dbReference>
<dbReference type="NCBIfam" id="TIGR03920">
    <property type="entry name" value="T7SS_EccD"/>
    <property type="match status" value="1"/>
</dbReference>
<dbReference type="InterPro" id="IPR044049">
    <property type="entry name" value="EccD_transm"/>
</dbReference>
<dbReference type="InterPro" id="IPR006707">
    <property type="entry name" value="T7SS_EccD"/>
</dbReference>
<evidence type="ECO:0000256" key="3">
    <source>
        <dbReference type="ARBA" id="ARBA00022475"/>
    </source>
</evidence>
<protein>
    <submittedName>
        <fullName evidence="9">Type VII secretion integral membrane protein EccD</fullName>
    </submittedName>
</protein>
<feature type="transmembrane region" description="Helical" evidence="7">
    <location>
        <begin position="375"/>
        <end position="394"/>
    </location>
</feature>
<feature type="transmembrane region" description="Helical" evidence="7">
    <location>
        <begin position="346"/>
        <end position="363"/>
    </location>
</feature>
<keyword evidence="5 7" id="KW-1133">Transmembrane helix</keyword>
<feature type="transmembrane region" description="Helical" evidence="7">
    <location>
        <begin position="259"/>
        <end position="279"/>
    </location>
</feature>
<dbReference type="PIRSF" id="PIRSF017804">
    <property type="entry name" value="Secretion_EccD1"/>
    <property type="match status" value="1"/>
</dbReference>
<evidence type="ECO:0000256" key="6">
    <source>
        <dbReference type="ARBA" id="ARBA00023136"/>
    </source>
</evidence>
<feature type="transmembrane region" description="Helical" evidence="7">
    <location>
        <begin position="400"/>
        <end position="419"/>
    </location>
</feature>
<evidence type="ECO:0000256" key="2">
    <source>
        <dbReference type="ARBA" id="ARBA00006162"/>
    </source>
</evidence>
<dbReference type="InterPro" id="IPR024962">
    <property type="entry name" value="YukD-like"/>
</dbReference>
<comment type="caution">
    <text evidence="9">The sequence shown here is derived from an EMBL/GenBank/DDBJ whole genome shotgun (WGS) entry which is preliminary data.</text>
</comment>
<evidence type="ECO:0000313" key="10">
    <source>
        <dbReference type="Proteomes" id="UP000319818"/>
    </source>
</evidence>
<feature type="transmembrane region" description="Helical" evidence="7">
    <location>
        <begin position="121"/>
        <end position="139"/>
    </location>
</feature>
<organism evidence="9 10">
    <name type="scientific">Pseudonocardia cypriaca</name>
    <dbReference type="NCBI Taxonomy" id="882449"/>
    <lineage>
        <taxon>Bacteria</taxon>
        <taxon>Bacillati</taxon>
        <taxon>Actinomycetota</taxon>
        <taxon>Actinomycetes</taxon>
        <taxon>Pseudonocardiales</taxon>
        <taxon>Pseudonocardiaceae</taxon>
        <taxon>Pseudonocardia</taxon>
    </lineage>
</organism>
<evidence type="ECO:0000256" key="4">
    <source>
        <dbReference type="ARBA" id="ARBA00022692"/>
    </source>
</evidence>
<feature type="transmembrane region" description="Helical" evidence="7">
    <location>
        <begin position="321"/>
        <end position="340"/>
    </location>
</feature>
<feature type="transmembrane region" description="Helical" evidence="7">
    <location>
        <begin position="145"/>
        <end position="164"/>
    </location>
</feature>